<gene>
    <name evidence="1" type="ORF">OFY01_28560</name>
</gene>
<accession>A0ABT3U3M9</accession>
<reference evidence="1" key="1">
    <citation type="submission" date="2022-10" db="EMBL/GenBank/DDBJ databases">
        <title>Streptomyces beihaiensis sp. nov., a chitin degrading actinobacterium, isolated from shrimp pond soil.</title>
        <authorList>
            <person name="Xie J."/>
            <person name="Shen N."/>
        </authorList>
    </citation>
    <scope>NUCLEOTIDE SEQUENCE</scope>
    <source>
        <strain evidence="1">GXMU-J5</strain>
    </source>
</reference>
<evidence type="ECO:0000313" key="2">
    <source>
        <dbReference type="Proteomes" id="UP001163064"/>
    </source>
</evidence>
<dbReference type="Proteomes" id="UP001163064">
    <property type="component" value="Unassembled WGS sequence"/>
</dbReference>
<dbReference type="EMBL" id="JAPHNL010000317">
    <property type="protein sequence ID" value="MCX3063645.1"/>
    <property type="molecule type" value="Genomic_DNA"/>
</dbReference>
<comment type="caution">
    <text evidence="1">The sequence shown here is derived from an EMBL/GenBank/DDBJ whole genome shotgun (WGS) entry which is preliminary data.</text>
</comment>
<proteinExistence type="predicted"/>
<protein>
    <submittedName>
        <fullName evidence="1">Uncharacterized protein</fullName>
    </submittedName>
</protein>
<dbReference type="RefSeq" id="WP_266604767.1">
    <property type="nucleotide sequence ID" value="NZ_JAPHNL010000317.1"/>
</dbReference>
<name>A0ABT3U3M9_9ACTN</name>
<evidence type="ECO:0000313" key="1">
    <source>
        <dbReference type="EMBL" id="MCX3063645.1"/>
    </source>
</evidence>
<keyword evidence="2" id="KW-1185">Reference proteome</keyword>
<organism evidence="1 2">
    <name type="scientific">Streptomyces beihaiensis</name>
    <dbReference type="NCBI Taxonomy" id="2984495"/>
    <lineage>
        <taxon>Bacteria</taxon>
        <taxon>Bacillati</taxon>
        <taxon>Actinomycetota</taxon>
        <taxon>Actinomycetes</taxon>
        <taxon>Kitasatosporales</taxon>
        <taxon>Streptomycetaceae</taxon>
        <taxon>Streptomyces</taxon>
    </lineage>
</organism>
<sequence length="82" mass="9229">MSERVRFRCTCGHSRYRHEGRWGGCTQCDDCRAYEYAAQAAATRGAWEKETYAMPVSDEAEESRTLCQGPCYGNGTHPTAGW</sequence>